<evidence type="ECO:0000313" key="3">
    <source>
        <dbReference type="Proteomes" id="UP000828390"/>
    </source>
</evidence>
<dbReference type="PANTHER" id="PTHR10697">
    <property type="entry name" value="MAMMALIAN EPENDYMIN-RELATED PROTEIN 1"/>
    <property type="match status" value="1"/>
</dbReference>
<evidence type="ECO:0000256" key="1">
    <source>
        <dbReference type="SAM" id="SignalP"/>
    </source>
</evidence>
<organism evidence="2 3">
    <name type="scientific">Dreissena polymorpha</name>
    <name type="common">Zebra mussel</name>
    <name type="synonym">Mytilus polymorpha</name>
    <dbReference type="NCBI Taxonomy" id="45954"/>
    <lineage>
        <taxon>Eukaryota</taxon>
        <taxon>Metazoa</taxon>
        <taxon>Spiralia</taxon>
        <taxon>Lophotrochozoa</taxon>
        <taxon>Mollusca</taxon>
        <taxon>Bivalvia</taxon>
        <taxon>Autobranchia</taxon>
        <taxon>Heteroconchia</taxon>
        <taxon>Euheterodonta</taxon>
        <taxon>Imparidentia</taxon>
        <taxon>Neoheterodontei</taxon>
        <taxon>Myida</taxon>
        <taxon>Dreissenoidea</taxon>
        <taxon>Dreissenidae</taxon>
        <taxon>Dreissena</taxon>
    </lineage>
</organism>
<feature type="chain" id="PRO_5038517698" description="Secreted protein" evidence="1">
    <location>
        <begin position="33"/>
        <end position="227"/>
    </location>
</feature>
<proteinExistence type="predicted"/>
<dbReference type="Pfam" id="PF00811">
    <property type="entry name" value="Ependymin"/>
    <property type="match status" value="1"/>
</dbReference>
<reference evidence="2" key="1">
    <citation type="journal article" date="2019" name="bioRxiv">
        <title>The Genome of the Zebra Mussel, Dreissena polymorpha: A Resource for Invasive Species Research.</title>
        <authorList>
            <person name="McCartney M.A."/>
            <person name="Auch B."/>
            <person name="Kono T."/>
            <person name="Mallez S."/>
            <person name="Zhang Y."/>
            <person name="Obille A."/>
            <person name="Becker A."/>
            <person name="Abrahante J.E."/>
            <person name="Garbe J."/>
            <person name="Badalamenti J.P."/>
            <person name="Herman A."/>
            <person name="Mangelson H."/>
            <person name="Liachko I."/>
            <person name="Sullivan S."/>
            <person name="Sone E.D."/>
            <person name="Koren S."/>
            <person name="Silverstein K.A.T."/>
            <person name="Beckman K.B."/>
            <person name="Gohl D.M."/>
        </authorList>
    </citation>
    <scope>NUCLEOTIDE SEQUENCE</scope>
    <source>
        <strain evidence="2">Duluth1</strain>
        <tissue evidence="2">Whole animal</tissue>
    </source>
</reference>
<dbReference type="InterPro" id="IPR001299">
    <property type="entry name" value="Ependymin"/>
</dbReference>
<dbReference type="GO" id="GO:0005764">
    <property type="term" value="C:lysosome"/>
    <property type="evidence" value="ECO:0007669"/>
    <property type="project" value="TreeGrafter"/>
</dbReference>
<evidence type="ECO:0000313" key="2">
    <source>
        <dbReference type="EMBL" id="KAH3820297.1"/>
    </source>
</evidence>
<dbReference type="GO" id="GO:0005576">
    <property type="term" value="C:extracellular region"/>
    <property type="evidence" value="ECO:0007669"/>
    <property type="project" value="InterPro"/>
</dbReference>
<feature type="signal peptide" evidence="1">
    <location>
        <begin position="1"/>
        <end position="32"/>
    </location>
</feature>
<dbReference type="Proteomes" id="UP000828390">
    <property type="component" value="Unassembled WGS sequence"/>
</dbReference>
<accession>A0A9D4JU41</accession>
<name>A0A9D4JU41_DREPO</name>
<comment type="caution">
    <text evidence="2">The sequence shown here is derived from an EMBL/GenBank/DDBJ whole genome shotgun (WGS) entry which is preliminary data.</text>
</comment>
<protein>
    <recommendedName>
        <fullName evidence="4">Secreted protein</fullName>
    </recommendedName>
</protein>
<keyword evidence="1" id="KW-0732">Signal</keyword>
<dbReference type="OrthoDB" id="6073167at2759"/>
<keyword evidence="3" id="KW-1185">Reference proteome</keyword>
<reference evidence="2" key="2">
    <citation type="submission" date="2020-11" db="EMBL/GenBank/DDBJ databases">
        <authorList>
            <person name="McCartney M.A."/>
            <person name="Auch B."/>
            <person name="Kono T."/>
            <person name="Mallez S."/>
            <person name="Becker A."/>
            <person name="Gohl D.M."/>
            <person name="Silverstein K.A.T."/>
            <person name="Koren S."/>
            <person name="Bechman K.B."/>
            <person name="Herman A."/>
            <person name="Abrahante J.E."/>
            <person name="Garbe J."/>
        </authorList>
    </citation>
    <scope>NUCLEOTIDE SEQUENCE</scope>
    <source>
        <strain evidence="2">Duluth1</strain>
        <tissue evidence="2">Whole animal</tissue>
    </source>
</reference>
<dbReference type="PANTHER" id="PTHR10697:SF1">
    <property type="entry name" value="MAMMALIAN EPENDYMIN-RELATED PROTEIN 1"/>
    <property type="match status" value="1"/>
</dbReference>
<dbReference type="GO" id="GO:0005509">
    <property type="term" value="F:calcium ion binding"/>
    <property type="evidence" value="ECO:0007669"/>
    <property type="project" value="InterPro"/>
</dbReference>
<dbReference type="AlphaFoldDB" id="A0A9D4JU41"/>
<sequence>MNSFQIVRSVSTSFTMLVRFFFLVVLCSISRAADPTPCCIPQQFKARMFSLSAVLTAGSTNPVIDDDVIQLTYDFTHQQTRLDGQTLIDPATGARANYTIYNDYKNHHTYTIKGGVCSQTALNQPLVPPCIPANFTYGGTYRVGSSASNTQVQIWSGTYLGTLWMNTHVSDQNCAPVSVNFFGDAPDGSAKLLTSYQFLDVRSDVTLHESDFRRPDECKHGDAAVGK</sequence>
<dbReference type="GO" id="GO:0007160">
    <property type="term" value="P:cell-matrix adhesion"/>
    <property type="evidence" value="ECO:0007669"/>
    <property type="project" value="InterPro"/>
</dbReference>
<dbReference type="EMBL" id="JAIWYP010000005">
    <property type="protein sequence ID" value="KAH3820297.1"/>
    <property type="molecule type" value="Genomic_DNA"/>
</dbReference>
<gene>
    <name evidence="2" type="ORF">DPMN_122043</name>
</gene>
<evidence type="ECO:0008006" key="4">
    <source>
        <dbReference type="Google" id="ProtNLM"/>
    </source>
</evidence>